<organism evidence="1 2">
    <name type="scientific">Hartmannibacter diazotrophicus</name>
    <dbReference type="NCBI Taxonomy" id="1482074"/>
    <lineage>
        <taxon>Bacteria</taxon>
        <taxon>Pseudomonadati</taxon>
        <taxon>Pseudomonadota</taxon>
        <taxon>Alphaproteobacteria</taxon>
        <taxon>Hyphomicrobiales</taxon>
        <taxon>Pleomorphomonadaceae</taxon>
        <taxon>Hartmannibacter</taxon>
    </lineage>
</organism>
<dbReference type="AlphaFoldDB" id="A0A2C9D3C8"/>
<protein>
    <submittedName>
        <fullName evidence="1">Methyl-accepting chemotaxis protein 1</fullName>
    </submittedName>
</protein>
<evidence type="ECO:0000313" key="2">
    <source>
        <dbReference type="Proteomes" id="UP000223606"/>
    </source>
</evidence>
<gene>
    <name evidence="1" type="primary">mcp1_1</name>
    <name evidence="1" type="ORF">HDIA_0434</name>
</gene>
<dbReference type="KEGG" id="hdi:HDIA_0434"/>
<reference evidence="2" key="1">
    <citation type="submission" date="2017-09" db="EMBL/GenBank/DDBJ databases">
        <title>Genome sequence of Nannocystis excedens DSM 71.</title>
        <authorList>
            <person name="Blom J."/>
        </authorList>
    </citation>
    <scope>NUCLEOTIDE SEQUENCE [LARGE SCALE GENOMIC DNA]</scope>
    <source>
        <strain evidence="2">type strain: E19</strain>
    </source>
</reference>
<name>A0A2C9D3C8_9HYPH</name>
<dbReference type="RefSeq" id="WP_099553938.1">
    <property type="nucleotide sequence ID" value="NZ_LT960614.1"/>
</dbReference>
<proteinExistence type="predicted"/>
<dbReference type="SUPFAM" id="SSF58104">
    <property type="entry name" value="Methyl-accepting chemotaxis protein (MCP) signaling domain"/>
    <property type="match status" value="1"/>
</dbReference>
<dbReference type="Proteomes" id="UP000223606">
    <property type="component" value="Chromosome 1"/>
</dbReference>
<dbReference type="OrthoDB" id="9816265at2"/>
<dbReference type="EMBL" id="LT960614">
    <property type="protein sequence ID" value="SON53975.1"/>
    <property type="molecule type" value="Genomic_DNA"/>
</dbReference>
<keyword evidence="2" id="KW-1185">Reference proteome</keyword>
<evidence type="ECO:0000313" key="1">
    <source>
        <dbReference type="EMBL" id="SON53975.1"/>
    </source>
</evidence>
<dbReference type="Gene3D" id="1.10.287.950">
    <property type="entry name" value="Methyl-accepting chemotaxis protein"/>
    <property type="match status" value="1"/>
</dbReference>
<accession>A0A2C9D3C8</accession>
<sequence length="572" mass="60610">MSAVATSAFSDLDEIANRLQHARAGIEERFIDGGTALMSTHDIVDTLIRTIGEITGALEAGAIARTPEGLRQTVQELSALAETERMRQETLARVLKEGQASEPLIQQMNKALGYLKTCAMATRITGAGMDELTSFADDISSYVGDAAHQVARFSEKVSGFNGRLAEACANGGKVTAAYGNKIPDVAEALTSAAEAIAARRDELDDVAATVCRLAEGVRTRVAKVLSALQIGDVTRQRIEHVEAGVDLVRQMARRRPGARPDAFETLALQLLHAQVEALTDDFQCQTRDIVGIIHGFAGEAQSILALHGMAGGPSTGTDGIAEAEAAVRVARHFVRDIEDSRARAREACLETIETVSDLLSNIGSIGNLRNVRDDIRCLAINAYLRSYRLGPKGRSVGVIATEMGLVAEKLGGHVDDVLGQISSLETATSDLRMAEGEEQGALTGRLDDVMGLLREVNGRMDALLADLTRQGGAAASTIGEIAGGIDFQKGLGQTLTECTSLLASQGGMADKAAALADERLEAFSDQLFALYTMAAERDVHQKFIPVHSAAPAPAAEGAAIADDEDLFEDALF</sequence>